<evidence type="ECO:0008006" key="4">
    <source>
        <dbReference type="Google" id="ProtNLM"/>
    </source>
</evidence>
<evidence type="ECO:0000313" key="3">
    <source>
        <dbReference type="Proteomes" id="UP000272025"/>
    </source>
</evidence>
<proteinExistence type="predicted"/>
<feature type="region of interest" description="Disordered" evidence="1">
    <location>
        <begin position="342"/>
        <end position="395"/>
    </location>
</feature>
<feature type="compositionally biased region" description="Low complexity" evidence="1">
    <location>
        <begin position="345"/>
        <end position="354"/>
    </location>
</feature>
<keyword evidence="3" id="KW-1185">Reference proteome</keyword>
<dbReference type="GeneID" id="39574951"/>
<feature type="compositionally biased region" description="Low complexity" evidence="1">
    <location>
        <begin position="382"/>
        <end position="391"/>
    </location>
</feature>
<protein>
    <recommendedName>
        <fullName evidence="4">Zinc knuckle CX2CX3GHX4C domain-containing protein</fullName>
    </recommendedName>
</protein>
<dbReference type="EMBL" id="ML119052">
    <property type="protein sequence ID" value="ROT40721.1"/>
    <property type="molecule type" value="Genomic_DNA"/>
</dbReference>
<feature type="region of interest" description="Disordered" evidence="1">
    <location>
        <begin position="417"/>
        <end position="467"/>
    </location>
</feature>
<accession>A0A3N2Q1T2</accession>
<evidence type="ECO:0000313" key="2">
    <source>
        <dbReference type="EMBL" id="ROT40721.1"/>
    </source>
</evidence>
<organism evidence="2 3">
    <name type="scientific">Sodiomyces alkalinus (strain CBS 110278 / VKM F-3762 / F11)</name>
    <name type="common">Alkaliphilic filamentous fungus</name>
    <dbReference type="NCBI Taxonomy" id="1314773"/>
    <lineage>
        <taxon>Eukaryota</taxon>
        <taxon>Fungi</taxon>
        <taxon>Dikarya</taxon>
        <taxon>Ascomycota</taxon>
        <taxon>Pezizomycotina</taxon>
        <taxon>Sordariomycetes</taxon>
        <taxon>Hypocreomycetidae</taxon>
        <taxon>Glomerellales</taxon>
        <taxon>Plectosphaerellaceae</taxon>
        <taxon>Sodiomyces</taxon>
    </lineage>
</organism>
<dbReference type="Proteomes" id="UP000272025">
    <property type="component" value="Unassembled WGS sequence"/>
</dbReference>
<reference evidence="2 3" key="1">
    <citation type="journal article" date="2018" name="Mol. Ecol.">
        <title>The obligate alkalophilic soda-lake fungus Sodiomyces alkalinus has shifted to a protein diet.</title>
        <authorList>
            <person name="Grum-Grzhimaylo A.A."/>
            <person name="Falkoski D.L."/>
            <person name="van den Heuvel J."/>
            <person name="Valero-Jimenez C.A."/>
            <person name="Min B."/>
            <person name="Choi I.G."/>
            <person name="Lipzen A."/>
            <person name="Daum C.G."/>
            <person name="Aanen D.K."/>
            <person name="Tsang A."/>
            <person name="Henrissat B."/>
            <person name="Bilanenko E.N."/>
            <person name="de Vries R.P."/>
            <person name="van Kan J.A.L."/>
            <person name="Grigoriev I.V."/>
            <person name="Debets A.J.M."/>
        </authorList>
    </citation>
    <scope>NUCLEOTIDE SEQUENCE [LARGE SCALE GENOMIC DNA]</scope>
    <source>
        <strain evidence="2 3">F11</strain>
    </source>
</reference>
<name>A0A3N2Q1T2_SODAK</name>
<feature type="compositionally biased region" description="Basic residues" evidence="1">
    <location>
        <begin position="174"/>
        <end position="184"/>
    </location>
</feature>
<gene>
    <name evidence="2" type="ORF">SODALDRAFT_103272</name>
</gene>
<dbReference type="RefSeq" id="XP_028468527.1">
    <property type="nucleotide sequence ID" value="XM_028606473.1"/>
</dbReference>
<evidence type="ECO:0000256" key="1">
    <source>
        <dbReference type="SAM" id="MobiDB-lite"/>
    </source>
</evidence>
<feature type="compositionally biased region" description="Basic and acidic residues" evidence="1">
    <location>
        <begin position="432"/>
        <end position="459"/>
    </location>
</feature>
<sequence length="467" mass="50682">MIPSYDTPPRQDYRCTLCGLIGDHHFAVCPENKHPNSLTQQRKRANLTTSCNLKSAMRLNGKQAGDIPMGGQCSDDVLARPDKQLQPSGADQALTPEVHKAEPYTNPERLLYRQQTTDKSPSSHSADDDLLYKPKKIGGPLFSGTNILHLGTGRKREREDEDNEVEMGRTENKKTRRGRRKNNKRPPQNTHPKEASPPLSNQLSVPETPISSHGMGTTDGRLSPWSPWDDPEFATSVRGRGGAQAARRSTASPGTHGPGAVGRGEVEITDELPDLDAQVDCFLDDLAKDVVLDGGLEPASTKQKIPCNELTDTAVGSPAHGMRFSIGHGGVMASASLNADQIDAPMSDPMSDSSEQGSSTGCPTQDADVGLAADATSRHVSSRGSSTSGRTLAQDSSSDAFVLDLFRGRERRHIHQVKRKSAAEMYEEDEHMEAPKSLDELRVEDPALKDRGMQDRGEGTPRVCLEP</sequence>
<dbReference type="AlphaFoldDB" id="A0A3N2Q1T2"/>
<dbReference type="OrthoDB" id="444325at2759"/>
<feature type="compositionally biased region" description="Polar residues" evidence="1">
    <location>
        <begin position="198"/>
        <end position="215"/>
    </location>
</feature>
<feature type="compositionally biased region" description="Polar residues" evidence="1">
    <location>
        <begin position="113"/>
        <end position="124"/>
    </location>
</feature>
<feature type="region of interest" description="Disordered" evidence="1">
    <location>
        <begin position="62"/>
        <end position="263"/>
    </location>
</feature>